<gene>
    <name evidence="1" type="primary">mobC</name>
    <name evidence="1" type="ORF">PJV92_05295</name>
</gene>
<reference evidence="1" key="1">
    <citation type="journal article" date="2023" name="Microorganisms">
        <title>Genomic Characterization of Arcobacter butzleri Strains Isolated from Various Sources in Lithuania.</title>
        <authorList>
            <person name="Uljanovas D."/>
            <person name="Golz G."/>
            <person name="Fleischmann S."/>
            <person name="Kudirkiene E."/>
            <person name="Kasetiene N."/>
            <person name="Grineviciene A."/>
            <person name="Tamuleviciene E."/>
            <person name="Aksomaitiene J."/>
            <person name="Alter T."/>
            <person name="Malakauskas M."/>
        </authorList>
    </citation>
    <scope>NUCLEOTIDE SEQUENCE</scope>
    <source>
        <strain evidence="1">H19</strain>
    </source>
</reference>
<dbReference type="AlphaFoldDB" id="A0AAP4PYG4"/>
<evidence type="ECO:0000313" key="2">
    <source>
        <dbReference type="Proteomes" id="UP001171508"/>
    </source>
</evidence>
<organism evidence="1 2">
    <name type="scientific">Aliarcobacter butzleri</name>
    <dbReference type="NCBI Taxonomy" id="28197"/>
    <lineage>
        <taxon>Bacteria</taxon>
        <taxon>Pseudomonadati</taxon>
        <taxon>Campylobacterota</taxon>
        <taxon>Epsilonproteobacteria</taxon>
        <taxon>Campylobacterales</taxon>
        <taxon>Arcobacteraceae</taxon>
        <taxon>Aliarcobacter</taxon>
    </lineage>
</organism>
<comment type="caution">
    <text evidence="1">The sequence shown here is derived from an EMBL/GenBank/DDBJ whole genome shotgun (WGS) entry which is preliminary data.</text>
</comment>
<dbReference type="InterPro" id="IPR053842">
    <property type="entry name" value="NikA-like"/>
</dbReference>
<dbReference type="EMBL" id="JAQJJM010000011">
    <property type="protein sequence ID" value="MDN5132133.1"/>
    <property type="molecule type" value="Genomic_DNA"/>
</dbReference>
<name>A0AAP4PYG4_9BACT</name>
<dbReference type="Proteomes" id="UP001171508">
    <property type="component" value="Unassembled WGS sequence"/>
</dbReference>
<protein>
    <submittedName>
        <fullName evidence="1">Plasmid mobilization relaxosome protein MobC</fullName>
    </submittedName>
</protein>
<reference evidence="1" key="2">
    <citation type="submission" date="2023-01" db="EMBL/GenBank/DDBJ databases">
        <authorList>
            <person name="Uljanovas D."/>
        </authorList>
    </citation>
    <scope>NUCLEOTIDE SEQUENCE</scope>
    <source>
        <strain evidence="1">H19</strain>
    </source>
</reference>
<proteinExistence type="predicted"/>
<dbReference type="Pfam" id="PF21983">
    <property type="entry name" value="NikA-like"/>
    <property type="match status" value="1"/>
</dbReference>
<dbReference type="RefSeq" id="WP_301344044.1">
    <property type="nucleotide sequence ID" value="NZ_JAPZCV010000004.1"/>
</dbReference>
<sequence length="102" mass="11925">MSNLDKRLQIRCSQDEILLLEKKIKNKNISKSQFLRNSIFSTEVKEVDKSFQNKKLFLLNNIANNCNQIAKRVNINKTVDRETLLKVDELLSYVKSLVKIEV</sequence>
<accession>A0AAP4PYG4</accession>
<evidence type="ECO:0000313" key="1">
    <source>
        <dbReference type="EMBL" id="MDN5132133.1"/>
    </source>
</evidence>